<gene>
    <name evidence="9" type="ORF">INT43_007462</name>
</gene>
<dbReference type="PANTHER" id="PTHR24324">
    <property type="entry name" value="HOMEOBOX PROTEIN HHEX"/>
    <property type="match status" value="1"/>
</dbReference>
<dbReference type="OrthoDB" id="6159439at2759"/>
<evidence type="ECO:0000256" key="3">
    <source>
        <dbReference type="ARBA" id="ARBA00023155"/>
    </source>
</evidence>
<keyword evidence="4 5" id="KW-0539">Nucleus</keyword>
<evidence type="ECO:0000256" key="7">
    <source>
        <dbReference type="SAM" id="MobiDB-lite"/>
    </source>
</evidence>
<dbReference type="InterPro" id="IPR001356">
    <property type="entry name" value="HD"/>
</dbReference>
<evidence type="ECO:0000256" key="2">
    <source>
        <dbReference type="ARBA" id="ARBA00023125"/>
    </source>
</evidence>
<keyword evidence="2 5" id="KW-0238">DNA-binding</keyword>
<dbReference type="Proteomes" id="UP000654370">
    <property type="component" value="Unassembled WGS sequence"/>
</dbReference>
<proteinExistence type="predicted"/>
<dbReference type="SMART" id="SM00389">
    <property type="entry name" value="HOX"/>
    <property type="match status" value="1"/>
</dbReference>
<dbReference type="GO" id="GO:0006357">
    <property type="term" value="P:regulation of transcription by RNA polymerase II"/>
    <property type="evidence" value="ECO:0007669"/>
    <property type="project" value="TreeGrafter"/>
</dbReference>
<accession>A0A8H7PYN4</accession>
<protein>
    <recommendedName>
        <fullName evidence="8">Homeobox domain-containing protein</fullName>
    </recommendedName>
</protein>
<keyword evidence="3 5" id="KW-0371">Homeobox</keyword>
<dbReference type="GO" id="GO:0000978">
    <property type="term" value="F:RNA polymerase II cis-regulatory region sequence-specific DNA binding"/>
    <property type="evidence" value="ECO:0007669"/>
    <property type="project" value="TreeGrafter"/>
</dbReference>
<organism evidence="9 10">
    <name type="scientific">Mortierella isabellina</name>
    <name type="common">Filamentous fungus</name>
    <name type="synonym">Umbelopsis isabellina</name>
    <dbReference type="NCBI Taxonomy" id="91625"/>
    <lineage>
        <taxon>Eukaryota</taxon>
        <taxon>Fungi</taxon>
        <taxon>Fungi incertae sedis</taxon>
        <taxon>Mucoromycota</taxon>
        <taxon>Mucoromycotina</taxon>
        <taxon>Umbelopsidomycetes</taxon>
        <taxon>Umbelopsidales</taxon>
        <taxon>Umbelopsidaceae</taxon>
        <taxon>Umbelopsis</taxon>
    </lineage>
</organism>
<evidence type="ECO:0000256" key="6">
    <source>
        <dbReference type="RuleBase" id="RU000682"/>
    </source>
</evidence>
<dbReference type="InterPro" id="IPR051000">
    <property type="entry name" value="Homeobox_DNA-bind_prot"/>
</dbReference>
<dbReference type="GO" id="GO:0005634">
    <property type="term" value="C:nucleus"/>
    <property type="evidence" value="ECO:0007669"/>
    <property type="project" value="UniProtKB-SubCell"/>
</dbReference>
<feature type="compositionally biased region" description="Polar residues" evidence="7">
    <location>
        <begin position="41"/>
        <end position="52"/>
    </location>
</feature>
<dbReference type="PANTHER" id="PTHR24324:SF5">
    <property type="entry name" value="HEMATOPOIETICALLY-EXPRESSED HOMEOBOX PROTEIN HHEX"/>
    <property type="match status" value="1"/>
</dbReference>
<evidence type="ECO:0000256" key="1">
    <source>
        <dbReference type="ARBA" id="ARBA00004123"/>
    </source>
</evidence>
<feature type="domain" description="Homeobox" evidence="8">
    <location>
        <begin position="144"/>
        <end position="204"/>
    </location>
</feature>
<comment type="caution">
    <text evidence="9">The sequence shown here is derived from an EMBL/GenBank/DDBJ whole genome shotgun (WGS) entry which is preliminary data.</text>
</comment>
<evidence type="ECO:0000256" key="5">
    <source>
        <dbReference type="PROSITE-ProRule" id="PRU00108"/>
    </source>
</evidence>
<evidence type="ECO:0000313" key="9">
    <source>
        <dbReference type="EMBL" id="KAG2182531.1"/>
    </source>
</evidence>
<dbReference type="Pfam" id="PF00046">
    <property type="entry name" value="Homeodomain"/>
    <property type="match status" value="1"/>
</dbReference>
<reference evidence="9" key="1">
    <citation type="submission" date="2020-12" db="EMBL/GenBank/DDBJ databases">
        <title>Metabolic potential, ecology and presence of endohyphal bacteria is reflected in genomic diversity of Mucoromycotina.</title>
        <authorList>
            <person name="Muszewska A."/>
            <person name="Okrasinska A."/>
            <person name="Steczkiewicz K."/>
            <person name="Drgas O."/>
            <person name="Orlowska M."/>
            <person name="Perlinska-Lenart U."/>
            <person name="Aleksandrzak-Piekarczyk T."/>
            <person name="Szatraj K."/>
            <person name="Zielenkiewicz U."/>
            <person name="Pilsyk S."/>
            <person name="Malc E."/>
            <person name="Mieczkowski P."/>
            <person name="Kruszewska J.S."/>
            <person name="Biernat P."/>
            <person name="Pawlowska J."/>
        </authorList>
    </citation>
    <scope>NUCLEOTIDE SEQUENCE</scope>
    <source>
        <strain evidence="9">WA0000067209</strain>
    </source>
</reference>
<evidence type="ECO:0000259" key="8">
    <source>
        <dbReference type="PROSITE" id="PS50071"/>
    </source>
</evidence>
<dbReference type="PROSITE" id="PS50071">
    <property type="entry name" value="HOMEOBOX_2"/>
    <property type="match status" value="1"/>
</dbReference>
<evidence type="ECO:0000313" key="10">
    <source>
        <dbReference type="Proteomes" id="UP000654370"/>
    </source>
</evidence>
<comment type="subcellular location">
    <subcellularLocation>
        <location evidence="1 5 6">Nucleus</location>
    </subcellularLocation>
</comment>
<evidence type="ECO:0000256" key="4">
    <source>
        <dbReference type="ARBA" id="ARBA00023242"/>
    </source>
</evidence>
<keyword evidence="10" id="KW-1185">Reference proteome</keyword>
<dbReference type="SUPFAM" id="SSF46689">
    <property type="entry name" value="Homeodomain-like"/>
    <property type="match status" value="1"/>
</dbReference>
<feature type="region of interest" description="Disordered" evidence="7">
    <location>
        <begin position="33"/>
        <end position="61"/>
    </location>
</feature>
<dbReference type="InterPro" id="IPR009057">
    <property type="entry name" value="Homeodomain-like_sf"/>
</dbReference>
<dbReference type="CDD" id="cd00086">
    <property type="entry name" value="homeodomain"/>
    <property type="match status" value="1"/>
</dbReference>
<sequence length="221" mass="25609">MLLTRREYNEQRPQGRRALDIINLLCDQDDRQRYRGGKEQSPPSDSNTSSPETPCLEYLEPPLLHPSGSEPCIYRHTKLPFLPELSCSQVSPPLSPVSLPSITDLQYNTNGFNSTKSYLEPPSRYESTFRSIHFGEMDAIRFSQILKAKRKRANAYQLDVLNQVFEKTFFPSTELRAELGKQLGMSPRTVQIWFQNKRQAIRTRQRTAVEHQHQFSAARYM</sequence>
<dbReference type="AlphaFoldDB" id="A0A8H7PYN4"/>
<dbReference type="Gene3D" id="1.10.10.60">
    <property type="entry name" value="Homeodomain-like"/>
    <property type="match status" value="1"/>
</dbReference>
<dbReference type="EMBL" id="JAEPQZ010000004">
    <property type="protein sequence ID" value="KAG2182531.1"/>
    <property type="molecule type" value="Genomic_DNA"/>
</dbReference>
<feature type="DNA-binding region" description="Homeobox" evidence="5">
    <location>
        <begin position="146"/>
        <end position="205"/>
    </location>
</feature>
<name>A0A8H7PYN4_MORIS</name>
<dbReference type="GO" id="GO:0030154">
    <property type="term" value="P:cell differentiation"/>
    <property type="evidence" value="ECO:0007669"/>
    <property type="project" value="TreeGrafter"/>
</dbReference>